<dbReference type="NCBIfam" id="NF007721">
    <property type="entry name" value="PRK10413.1"/>
    <property type="match status" value="1"/>
</dbReference>
<dbReference type="OrthoDB" id="9806017at2"/>
<dbReference type="FunFam" id="2.30.30.140:FF:000022">
    <property type="entry name" value="Hydrogenase assembly chaperone HybG"/>
    <property type="match status" value="1"/>
</dbReference>
<evidence type="ECO:0000256" key="1">
    <source>
        <dbReference type="ARBA" id="ARBA00006018"/>
    </source>
</evidence>
<reference evidence="2 3" key="1">
    <citation type="submission" date="2018-06" db="EMBL/GenBank/DDBJ databases">
        <authorList>
            <consortium name="Pathogen Informatics"/>
            <person name="Doyle S."/>
        </authorList>
    </citation>
    <scope>NUCLEOTIDE SEQUENCE [LARGE SCALE GENOMIC DNA]</scope>
    <source>
        <strain evidence="2 3">NCTC10376</strain>
    </source>
</reference>
<dbReference type="Pfam" id="PF01455">
    <property type="entry name" value="HupF_HypC"/>
    <property type="match status" value="1"/>
</dbReference>
<dbReference type="Gene3D" id="2.30.30.140">
    <property type="match status" value="1"/>
</dbReference>
<dbReference type="PANTHER" id="PTHR35177">
    <property type="entry name" value="HYDROGENASE MATURATION FACTOR HYBG"/>
    <property type="match status" value="1"/>
</dbReference>
<sequence>MCLGVPAKIVEVGEDVHQLAYAEVSGVKRAVNISMVCEGEPSELLGKWVLIHVGFAMSILDEQEAQDTLDALQHVYGVTLEEADDAVR</sequence>
<dbReference type="PROSITE" id="PS01097">
    <property type="entry name" value="HUPF_HYPC"/>
    <property type="match status" value="1"/>
</dbReference>
<dbReference type="EMBL" id="UGTW01000001">
    <property type="protein sequence ID" value="SUC15317.1"/>
    <property type="molecule type" value="Genomic_DNA"/>
</dbReference>
<dbReference type="GO" id="GO:1902670">
    <property type="term" value="F:carbon dioxide binding"/>
    <property type="evidence" value="ECO:0007669"/>
    <property type="project" value="TreeGrafter"/>
</dbReference>
<dbReference type="NCBIfam" id="TIGR00074">
    <property type="entry name" value="hypC_hupF"/>
    <property type="match status" value="1"/>
</dbReference>
<dbReference type="HOGENOM" id="CLU_159381_1_1_6"/>
<dbReference type="GeneID" id="93395465"/>
<dbReference type="GO" id="GO:0005506">
    <property type="term" value="F:iron ion binding"/>
    <property type="evidence" value="ECO:0007669"/>
    <property type="project" value="TreeGrafter"/>
</dbReference>
<name>A0A094TCV7_PROVU</name>
<dbReference type="GeneID" id="83613755"/>
<dbReference type="InterPro" id="IPR019812">
    <property type="entry name" value="Hydgase_assmbl_chp_CS"/>
</dbReference>
<evidence type="ECO:0000313" key="3">
    <source>
        <dbReference type="Proteomes" id="UP000254331"/>
    </source>
</evidence>
<proteinExistence type="inferred from homology"/>
<gene>
    <name evidence="2" type="primary">hybG</name>
    <name evidence="2" type="ORF">NCTC10376_01157</name>
</gene>
<dbReference type="PANTHER" id="PTHR35177:SF2">
    <property type="entry name" value="HYDROGENASE MATURATION FACTOR HYBG"/>
    <property type="match status" value="1"/>
</dbReference>
<dbReference type="GO" id="GO:0051604">
    <property type="term" value="P:protein maturation"/>
    <property type="evidence" value="ECO:0007669"/>
    <property type="project" value="TreeGrafter"/>
</dbReference>
<protein>
    <submittedName>
        <fullName evidence="2">Hydrogenase 2 accessory protein HypG</fullName>
    </submittedName>
</protein>
<dbReference type="Proteomes" id="UP000254331">
    <property type="component" value="Unassembled WGS sequence"/>
</dbReference>
<organism evidence="2 3">
    <name type="scientific">Proteus vulgaris</name>
    <dbReference type="NCBI Taxonomy" id="585"/>
    <lineage>
        <taxon>Bacteria</taxon>
        <taxon>Pseudomonadati</taxon>
        <taxon>Pseudomonadota</taxon>
        <taxon>Gammaproteobacteria</taxon>
        <taxon>Enterobacterales</taxon>
        <taxon>Morganellaceae</taxon>
        <taxon>Proteus</taxon>
    </lineage>
</organism>
<dbReference type="SUPFAM" id="SSF159127">
    <property type="entry name" value="HupF/HypC-like"/>
    <property type="match status" value="1"/>
</dbReference>
<evidence type="ECO:0000313" key="2">
    <source>
        <dbReference type="EMBL" id="SUC15317.1"/>
    </source>
</evidence>
<dbReference type="PRINTS" id="PR00445">
    <property type="entry name" value="HUPFHYPC"/>
</dbReference>
<dbReference type="InterPro" id="IPR001109">
    <property type="entry name" value="Hydrogenase_HupF/HypC"/>
</dbReference>
<accession>A0A094TCV7</accession>
<comment type="similarity">
    <text evidence="1">Belongs to the HupF/HypC family.</text>
</comment>
<dbReference type="AlphaFoldDB" id="A0A094TCV7"/>
<dbReference type="RefSeq" id="WP_006535180.1">
    <property type="nucleotide sequence ID" value="NZ_BSSP01000007.1"/>
</dbReference>